<name>A0A9N8WSE6_9GLOM</name>
<evidence type="ECO:0000313" key="7">
    <source>
        <dbReference type="Proteomes" id="UP000789831"/>
    </source>
</evidence>
<keyword evidence="4" id="KW-0067">ATP-binding</keyword>
<dbReference type="Gene3D" id="1.10.3380.30">
    <property type="match status" value="1"/>
</dbReference>
<keyword evidence="3" id="KW-0347">Helicase</keyword>
<dbReference type="GO" id="GO:0070478">
    <property type="term" value="P:nuclear-transcribed mRNA catabolic process, 3'-5' exonucleolytic nonsense-mediated decay"/>
    <property type="evidence" value="ECO:0007669"/>
    <property type="project" value="TreeGrafter"/>
</dbReference>
<keyword evidence="7" id="KW-1185">Reference proteome</keyword>
<dbReference type="Gene3D" id="1.20.1500.20">
    <property type="match status" value="1"/>
</dbReference>
<evidence type="ECO:0000256" key="3">
    <source>
        <dbReference type="ARBA" id="ARBA00022806"/>
    </source>
</evidence>
<gene>
    <name evidence="6" type="ORF">AGERDE_LOCUS3949</name>
</gene>
<dbReference type="InterPro" id="IPR025696">
    <property type="entry name" value="Beta-barrel_MTR4"/>
</dbReference>
<dbReference type="OrthoDB" id="64767at2759"/>
<dbReference type="GO" id="GO:0004386">
    <property type="term" value="F:helicase activity"/>
    <property type="evidence" value="ECO:0007669"/>
    <property type="project" value="UniProtKB-KW"/>
</dbReference>
<dbReference type="Pfam" id="PF08148">
    <property type="entry name" value="DSHCT"/>
    <property type="match status" value="1"/>
</dbReference>
<dbReference type="SUPFAM" id="SSF52540">
    <property type="entry name" value="P-loop containing nucleoside triphosphate hydrolases"/>
    <property type="match status" value="1"/>
</dbReference>
<dbReference type="FunFam" id="1.10.3380.30:FF:000001">
    <property type="entry name" value="Ski2 ATP-dependent RNA helicase"/>
    <property type="match status" value="1"/>
</dbReference>
<evidence type="ECO:0000256" key="4">
    <source>
        <dbReference type="ARBA" id="ARBA00022840"/>
    </source>
</evidence>
<dbReference type="PANTHER" id="PTHR12131">
    <property type="entry name" value="ATP-DEPENDENT RNA AND DNA HELICASE"/>
    <property type="match status" value="1"/>
</dbReference>
<dbReference type="EMBL" id="CAJVPL010000421">
    <property type="protein sequence ID" value="CAG8494958.1"/>
    <property type="molecule type" value="Genomic_DNA"/>
</dbReference>
<dbReference type="InterPro" id="IPR012961">
    <property type="entry name" value="Ski2/MTR4_C"/>
</dbReference>
<dbReference type="Gene3D" id="3.40.50.300">
    <property type="entry name" value="P-loop containing nucleotide triphosphate hydrolases"/>
    <property type="match status" value="1"/>
</dbReference>
<protein>
    <submittedName>
        <fullName evidence="6">1278_t:CDS:1</fullName>
    </submittedName>
</protein>
<dbReference type="Proteomes" id="UP000789831">
    <property type="component" value="Unassembled WGS sequence"/>
</dbReference>
<organism evidence="6 7">
    <name type="scientific">Ambispora gerdemannii</name>
    <dbReference type="NCBI Taxonomy" id="144530"/>
    <lineage>
        <taxon>Eukaryota</taxon>
        <taxon>Fungi</taxon>
        <taxon>Fungi incertae sedis</taxon>
        <taxon>Mucoromycota</taxon>
        <taxon>Glomeromycotina</taxon>
        <taxon>Glomeromycetes</taxon>
        <taxon>Archaeosporales</taxon>
        <taxon>Ambisporaceae</taxon>
        <taxon>Ambispora</taxon>
    </lineage>
</organism>
<evidence type="ECO:0000313" key="6">
    <source>
        <dbReference type="EMBL" id="CAG8494958.1"/>
    </source>
</evidence>
<dbReference type="InterPro" id="IPR050699">
    <property type="entry name" value="RNA-DNA_Helicase"/>
</dbReference>
<dbReference type="AlphaFoldDB" id="A0A9N8WSE6"/>
<dbReference type="InterPro" id="IPR048392">
    <property type="entry name" value="MTR4-like_stalk"/>
</dbReference>
<keyword evidence="1" id="KW-0547">Nucleotide-binding</keyword>
<dbReference type="InterPro" id="IPR027417">
    <property type="entry name" value="P-loop_NTPase"/>
</dbReference>
<comment type="caution">
    <text evidence="6">The sequence shown here is derived from an EMBL/GenBank/DDBJ whole genome shotgun (WGS) entry which is preliminary data.</text>
</comment>
<dbReference type="GO" id="GO:0055087">
    <property type="term" value="C:Ski complex"/>
    <property type="evidence" value="ECO:0007669"/>
    <property type="project" value="TreeGrafter"/>
</dbReference>
<accession>A0A9N8WSE6</accession>
<feature type="domain" description="ATP-dependent RNA helicase Ski2/MTR4 C-terminal" evidence="5">
    <location>
        <begin position="388"/>
        <end position="569"/>
    </location>
</feature>
<evidence type="ECO:0000259" key="5">
    <source>
        <dbReference type="SMART" id="SM01142"/>
    </source>
</evidence>
<evidence type="ECO:0000256" key="1">
    <source>
        <dbReference type="ARBA" id="ARBA00022741"/>
    </source>
</evidence>
<dbReference type="Pfam" id="PF13234">
    <property type="entry name" value="MTR4_beta-barrel"/>
    <property type="match status" value="1"/>
</dbReference>
<evidence type="ECO:0000256" key="2">
    <source>
        <dbReference type="ARBA" id="ARBA00022801"/>
    </source>
</evidence>
<dbReference type="GO" id="GO:0005524">
    <property type="term" value="F:ATP binding"/>
    <property type="evidence" value="ECO:0007669"/>
    <property type="project" value="UniProtKB-KW"/>
</dbReference>
<keyword evidence="2" id="KW-0378">Hydrolase</keyword>
<sequence length="569" mass="64572">MPARTVVFSGIRKHDGKSFRDLLPGEYTQMSGRAGRRGLDPTGMVIIACSGDQVPNSLTLDKMICGTPTKLESQFRLTYNMILNLMRVAALRVEEMIKRSFSEHSSQEMLPEYQKMFDEHEKSLNAFKKLDCTICNPDINQYYNVSTRICDLNRELMQKIASMPTGISPGRVVIINNSFYRNVAAVVLKAQSSIFSAKFTAANTTINDKRFMVLILLDSRSTSAIEDGAPPPLPVTRVANPDQSSLTCKITDIASSDIAVVTKTTIKIVSENILENQDKLEIAKALQQLTQYATESQHVGILENDWSKIKELAFQLSLKQKKELVNSLDKYQCTNCPDLNEHYGMVHRERILRVNVEELRRTISDQNLELLPDYVQRIAVLRELDYISQNDTVQLKGRVACEINSADELILTELILENKLSEFEPAEIVALLSCFVFQEKQEKHEIASKLTPPSLEEGREIIFDIAKRVAEVQHKHGLPISPDDYLRSFNFGLVEVVYEWACEKSFLEVKELTDVLEGSIVRCITRLDETCREVRNAARIIGNHSLYKKMEDAQMLIKRDIVFAASLYF</sequence>
<dbReference type="SMART" id="SM01142">
    <property type="entry name" value="DSHCT"/>
    <property type="match status" value="1"/>
</dbReference>
<proteinExistence type="predicted"/>
<reference evidence="6" key="1">
    <citation type="submission" date="2021-06" db="EMBL/GenBank/DDBJ databases">
        <authorList>
            <person name="Kallberg Y."/>
            <person name="Tangrot J."/>
            <person name="Rosling A."/>
        </authorList>
    </citation>
    <scope>NUCLEOTIDE SEQUENCE</scope>
    <source>
        <strain evidence="6">MT106</strain>
    </source>
</reference>
<dbReference type="Pfam" id="PF21408">
    <property type="entry name" value="MTR4-like_stalk"/>
    <property type="match status" value="1"/>
</dbReference>
<dbReference type="GO" id="GO:0016787">
    <property type="term" value="F:hydrolase activity"/>
    <property type="evidence" value="ECO:0007669"/>
    <property type="project" value="UniProtKB-KW"/>
</dbReference>
<dbReference type="PANTHER" id="PTHR12131:SF1">
    <property type="entry name" value="ATP-DEPENDENT RNA HELICASE SUPV3L1, MITOCHONDRIAL-RELATED"/>
    <property type="match status" value="1"/>
</dbReference>